<name>A0A1F5VY01_9BACT</name>
<comment type="caution">
    <text evidence="3">The sequence shown here is derived from an EMBL/GenBank/DDBJ whole genome shotgun (WGS) entry which is preliminary data.</text>
</comment>
<dbReference type="InterPro" id="IPR019734">
    <property type="entry name" value="TPR_rpt"/>
</dbReference>
<dbReference type="PANTHER" id="PTHR43751:SF3">
    <property type="entry name" value="SULFATASE N-TERMINAL DOMAIN-CONTAINING PROTEIN"/>
    <property type="match status" value="1"/>
</dbReference>
<evidence type="ECO:0000313" key="3">
    <source>
        <dbReference type="EMBL" id="OGF68205.1"/>
    </source>
</evidence>
<dbReference type="STRING" id="1817863.A2Y62_05460"/>
<dbReference type="PROSITE" id="PS50005">
    <property type="entry name" value="TPR"/>
    <property type="match status" value="3"/>
</dbReference>
<dbReference type="EMBL" id="MFGW01000010">
    <property type="protein sequence ID" value="OGF68205.1"/>
    <property type="molecule type" value="Genomic_DNA"/>
</dbReference>
<gene>
    <name evidence="3" type="ORF">A2Y62_05460</name>
</gene>
<keyword evidence="1" id="KW-0802">TPR repeat</keyword>
<dbReference type="SUPFAM" id="SSF48452">
    <property type="entry name" value="TPR-like"/>
    <property type="match status" value="1"/>
</dbReference>
<dbReference type="InterPro" id="IPR000917">
    <property type="entry name" value="Sulfatase_N"/>
</dbReference>
<dbReference type="PROSITE" id="PS50293">
    <property type="entry name" value="TPR_REGION"/>
    <property type="match status" value="2"/>
</dbReference>
<dbReference type="SUPFAM" id="SSF53649">
    <property type="entry name" value="Alkaline phosphatase-like"/>
    <property type="match status" value="1"/>
</dbReference>
<feature type="domain" description="Sulfatase N-terminal" evidence="2">
    <location>
        <begin position="1"/>
        <end position="217"/>
    </location>
</feature>
<proteinExistence type="predicted"/>
<evidence type="ECO:0000259" key="2">
    <source>
        <dbReference type="Pfam" id="PF00884"/>
    </source>
</evidence>
<dbReference type="Proteomes" id="UP000178943">
    <property type="component" value="Unassembled WGS sequence"/>
</dbReference>
<dbReference type="InterPro" id="IPR011990">
    <property type="entry name" value="TPR-like_helical_dom_sf"/>
</dbReference>
<evidence type="ECO:0000313" key="4">
    <source>
        <dbReference type="Proteomes" id="UP000178943"/>
    </source>
</evidence>
<evidence type="ECO:0000256" key="1">
    <source>
        <dbReference type="PROSITE-ProRule" id="PRU00339"/>
    </source>
</evidence>
<sequence>MTGLQPYHHGVRNNGYYVFDKQVPTLASILKENNYATAAFVSSYVLDSRFGLNYGFDDYDDDVEKNPKNPHHMAAERRAEPVTERVLQWLEKNSSRRFFMWLHYYDPHDPYSPPAFYKETFDDPYDGEIAYVDYQFGRIINYLKKANLSKDTLIIIVGDHGEAFGEHEEIEHGIFLYDATIHVPLLIHFPNFFPSREIDSLVRTTDIFSTVLELAGIKHYVNDGASLVPFFVQEDYKTDISNYAETLYPSTFRWASFFSLRTLKWKFIDAPIPELYNLTNDPGENNNVINSYPETAEKFRRTLVQILNEQKSTQLQFIDKQSQDKLISLGYTGTSLHMVKDNNLPDPKLKISYWNVMQKAQKMLLKEPARAIEILQKLHEKDADTPTYAYYLAAFYKKAKQWDKAQFYIEEAIKRDNQNYVYWHDSAYYAALLNQIEQAKEAIETCLKLNPAYPDAYNLRGSLLMKANRMQDALNDFNKVIELDEKNSEAYSKIGNIFFMTKDYQKAEAYYQKALQHDEKRTDALNGIGALMLQQKRYQAAIEYFKRALKNEPTFYEAYINLAIGYISMGNYSEARYYLETLLKEISKERQGKLYNVASEILKKLPG</sequence>
<dbReference type="Pfam" id="PF00884">
    <property type="entry name" value="Sulfatase"/>
    <property type="match status" value="1"/>
</dbReference>
<dbReference type="Pfam" id="PF14559">
    <property type="entry name" value="TPR_19"/>
    <property type="match status" value="1"/>
</dbReference>
<feature type="repeat" description="TPR" evidence="1">
    <location>
        <begin position="522"/>
        <end position="555"/>
    </location>
</feature>
<reference evidence="3 4" key="1">
    <citation type="journal article" date="2016" name="Nat. Commun.">
        <title>Thousands of microbial genomes shed light on interconnected biogeochemical processes in an aquifer system.</title>
        <authorList>
            <person name="Anantharaman K."/>
            <person name="Brown C.T."/>
            <person name="Hug L.A."/>
            <person name="Sharon I."/>
            <person name="Castelle C.J."/>
            <person name="Probst A.J."/>
            <person name="Thomas B.C."/>
            <person name="Singh A."/>
            <person name="Wilkins M.J."/>
            <person name="Karaoz U."/>
            <person name="Brodie E.L."/>
            <person name="Williams K.H."/>
            <person name="Hubbard S.S."/>
            <person name="Banfield J.F."/>
        </authorList>
    </citation>
    <scope>NUCLEOTIDE SEQUENCE [LARGE SCALE GENOMIC DNA]</scope>
</reference>
<feature type="repeat" description="TPR" evidence="1">
    <location>
        <begin position="454"/>
        <end position="487"/>
    </location>
</feature>
<dbReference type="Pfam" id="PF00515">
    <property type="entry name" value="TPR_1"/>
    <property type="match status" value="1"/>
</dbReference>
<dbReference type="InterPro" id="IPR017850">
    <property type="entry name" value="Alkaline_phosphatase_core_sf"/>
</dbReference>
<dbReference type="Gene3D" id="1.25.40.10">
    <property type="entry name" value="Tetratricopeptide repeat domain"/>
    <property type="match status" value="3"/>
</dbReference>
<feature type="repeat" description="TPR" evidence="1">
    <location>
        <begin position="488"/>
        <end position="521"/>
    </location>
</feature>
<dbReference type="CDD" id="cd16148">
    <property type="entry name" value="sulfatase_like"/>
    <property type="match status" value="1"/>
</dbReference>
<dbReference type="SMART" id="SM00028">
    <property type="entry name" value="TPR"/>
    <property type="match status" value="6"/>
</dbReference>
<dbReference type="PANTHER" id="PTHR43751">
    <property type="entry name" value="SULFATASE"/>
    <property type="match status" value="1"/>
</dbReference>
<accession>A0A1F5VY01</accession>
<dbReference type="Pfam" id="PF13432">
    <property type="entry name" value="TPR_16"/>
    <property type="match status" value="1"/>
</dbReference>
<protein>
    <recommendedName>
        <fullName evidence="2">Sulfatase N-terminal domain-containing protein</fullName>
    </recommendedName>
</protein>
<dbReference type="InterPro" id="IPR052701">
    <property type="entry name" value="GAG_Ulvan_Degrading_Sulfatases"/>
</dbReference>
<organism evidence="3 4">
    <name type="scientific">Candidatus Fischerbacteria bacterium RBG_13_37_8</name>
    <dbReference type="NCBI Taxonomy" id="1817863"/>
    <lineage>
        <taxon>Bacteria</taxon>
        <taxon>Candidatus Fischeribacteriota</taxon>
    </lineage>
</organism>
<dbReference type="AlphaFoldDB" id="A0A1F5VY01"/>
<dbReference type="Gene3D" id="3.40.720.10">
    <property type="entry name" value="Alkaline Phosphatase, subunit A"/>
    <property type="match status" value="2"/>
</dbReference>